<dbReference type="GO" id="GO:0003677">
    <property type="term" value="F:DNA binding"/>
    <property type="evidence" value="ECO:0007669"/>
    <property type="project" value="UniProtKB-KW"/>
</dbReference>
<sequence>MADESSAAGADPIHRLQLLIATDVERLARRRAELADMGDLLISLRAQLGDLTQLGSPLGVEMLEQELAAPVVDRLAGRVERIDNVLLDAVVGAGAEEEHRSHELERAAQGQRQRTIYGEHLFAVPEVVGRIDGLAAAGQQQRVSTELEHEFAIFGEEAVVTPSVWGDPGSSYLVVRHPVLIAAFTAWFELTWQVCAPRADSAPLDERLVTLLARGYKDEAIARQLGVSLRTVRRRVASLMDHYGVGTRFQLGAELVREGVL</sequence>
<keyword evidence="3" id="KW-1185">Reference proteome</keyword>
<dbReference type="PROSITE" id="PS50043">
    <property type="entry name" value="HTH_LUXR_2"/>
    <property type="match status" value="1"/>
</dbReference>
<evidence type="ECO:0000259" key="1">
    <source>
        <dbReference type="PROSITE" id="PS50043"/>
    </source>
</evidence>
<dbReference type="InterPro" id="IPR016032">
    <property type="entry name" value="Sig_transdc_resp-reg_C-effctor"/>
</dbReference>
<dbReference type="Pfam" id="PF13384">
    <property type="entry name" value="HTH_23"/>
    <property type="match status" value="1"/>
</dbReference>
<accession>A0A560WGV2</accession>
<dbReference type="InterPro" id="IPR036388">
    <property type="entry name" value="WH-like_DNA-bd_sf"/>
</dbReference>
<feature type="domain" description="HTH luxR-type" evidence="1">
    <location>
        <begin position="197"/>
        <end position="259"/>
    </location>
</feature>
<keyword evidence="2" id="KW-0371">Homeobox</keyword>
<name>A0A560WGV2_9MICO</name>
<dbReference type="RefSeq" id="WP_144855259.1">
    <property type="nucleotide sequence ID" value="NZ_BAAAYT010000002.1"/>
</dbReference>
<reference evidence="2 3" key="1">
    <citation type="submission" date="2019-06" db="EMBL/GenBank/DDBJ databases">
        <title>Sequencing the genomes of 1000 actinobacteria strains.</title>
        <authorList>
            <person name="Klenk H.-P."/>
        </authorList>
    </citation>
    <scope>NUCLEOTIDE SEQUENCE [LARGE SCALE GENOMIC DNA]</scope>
    <source>
        <strain evidence="2 3">DSM 18935</strain>
    </source>
</reference>
<keyword evidence="2" id="KW-0238">DNA-binding</keyword>
<evidence type="ECO:0000313" key="3">
    <source>
        <dbReference type="Proteomes" id="UP000315628"/>
    </source>
</evidence>
<dbReference type="AlphaFoldDB" id="A0A560WGV2"/>
<dbReference type="Proteomes" id="UP000315628">
    <property type="component" value="Unassembled WGS sequence"/>
</dbReference>
<dbReference type="SUPFAM" id="SSF46894">
    <property type="entry name" value="C-terminal effector domain of the bipartite response regulators"/>
    <property type="match status" value="1"/>
</dbReference>
<dbReference type="GO" id="GO:0006355">
    <property type="term" value="P:regulation of DNA-templated transcription"/>
    <property type="evidence" value="ECO:0007669"/>
    <property type="project" value="InterPro"/>
</dbReference>
<dbReference type="InterPro" id="IPR000792">
    <property type="entry name" value="Tscrpt_reg_LuxR_C"/>
</dbReference>
<dbReference type="Gene3D" id="1.10.10.10">
    <property type="entry name" value="Winged helix-like DNA-binding domain superfamily/Winged helix DNA-binding domain"/>
    <property type="match status" value="1"/>
</dbReference>
<proteinExistence type="predicted"/>
<evidence type="ECO:0000313" key="2">
    <source>
        <dbReference type="EMBL" id="TWD16921.1"/>
    </source>
</evidence>
<protein>
    <submittedName>
        <fullName evidence="2">Homeodomain-like domain-containing protein</fullName>
    </submittedName>
</protein>
<comment type="caution">
    <text evidence="2">The sequence shown here is derived from an EMBL/GenBank/DDBJ whole genome shotgun (WGS) entry which is preliminary data.</text>
</comment>
<dbReference type="EMBL" id="VIUW01000001">
    <property type="protein sequence ID" value="TWD16921.1"/>
    <property type="molecule type" value="Genomic_DNA"/>
</dbReference>
<organism evidence="2 3">
    <name type="scientific">Marihabitans asiaticum</name>
    <dbReference type="NCBI Taxonomy" id="415218"/>
    <lineage>
        <taxon>Bacteria</taxon>
        <taxon>Bacillati</taxon>
        <taxon>Actinomycetota</taxon>
        <taxon>Actinomycetes</taxon>
        <taxon>Micrococcales</taxon>
        <taxon>Intrasporangiaceae</taxon>
        <taxon>Marihabitans</taxon>
    </lineage>
</organism>
<gene>
    <name evidence="2" type="ORF">FB557_0467</name>
</gene>
<dbReference type="OrthoDB" id="5932488at2"/>
<dbReference type="SMART" id="SM00421">
    <property type="entry name" value="HTH_LUXR"/>
    <property type="match status" value="1"/>
</dbReference>